<dbReference type="EMBL" id="JBBKTW010000003">
    <property type="protein sequence ID" value="MEN2988358.1"/>
    <property type="molecule type" value="Genomic_DNA"/>
</dbReference>
<evidence type="ECO:0000259" key="2">
    <source>
        <dbReference type="Pfam" id="PF13193"/>
    </source>
</evidence>
<dbReference type="Gene3D" id="3.40.50.12780">
    <property type="entry name" value="N-terminal domain of ligase-like"/>
    <property type="match status" value="1"/>
</dbReference>
<sequence length="568" mass="62376">MPEDLSKPVQDFDRSRIQSRKVNRALWRRSIGATIAEQRGGRAGTRSSSQGAPFEREIMYLTQSLHRDMLTRPDDIATITGDRRRTVRELHDRVSRLAGALQRLGISKDDRVAYLGRNSDYFHEFYLGTFWADAVVNPVNTRWSAKEIAYSLDDSSTRVIIADETIRPHLDEIRALYPHVRALIWTGSEPAPAGAILYEDVLDGATPVADARRGGESLAGLFYTGGTTGFPKGVMLSHANLFVGALGSCIGRFVTPGATFLHAAPMFHLADFGAWAITTLTGGIHVSAPSFEPEQVFEAIRRHNVTHTLLVPAMLQMLVDSPLRPHADMRSLRQISYGGSTITQAVLERAQDAWPHVAFVQAYGQTELSPVTALLGPQDHVAPAPKTRLRSAGVAAPHSEIRIVDPASGATLPPNEVGEIVSRGGHVMLGYWNRPEETAQAIRDGWLHSGDLGYLDQDGYLFVVDRLKDMVISGGENVFSAEVENALAKHRAVAACAVIGLRDDKWGERVHAVVVLKAGEAATESELRDHARQFVAGYKVPRSMEFVDALPLTSTGKVQKTTLRERYR</sequence>
<proteinExistence type="predicted"/>
<evidence type="ECO:0000259" key="1">
    <source>
        <dbReference type="Pfam" id="PF00501"/>
    </source>
</evidence>
<feature type="domain" description="AMP-dependent synthetase/ligase" evidence="1">
    <location>
        <begin position="70"/>
        <end position="432"/>
    </location>
</feature>
<dbReference type="PROSITE" id="PS00455">
    <property type="entry name" value="AMP_BINDING"/>
    <property type="match status" value="1"/>
</dbReference>
<evidence type="ECO:0000313" key="4">
    <source>
        <dbReference type="Proteomes" id="UP001413721"/>
    </source>
</evidence>
<dbReference type="PANTHER" id="PTHR43767">
    <property type="entry name" value="LONG-CHAIN-FATTY-ACID--COA LIGASE"/>
    <property type="match status" value="1"/>
</dbReference>
<dbReference type="CDD" id="cd17631">
    <property type="entry name" value="FACL_FadD13-like"/>
    <property type="match status" value="1"/>
</dbReference>
<protein>
    <submittedName>
        <fullName evidence="3">Long-chain-fatty-acid--CoA ligase</fullName>
        <ecNumber evidence="3">6.2.1.3</ecNumber>
    </submittedName>
</protein>
<dbReference type="NCBIfam" id="NF004837">
    <property type="entry name" value="PRK06187.1"/>
    <property type="match status" value="1"/>
</dbReference>
<dbReference type="Pfam" id="PF13193">
    <property type="entry name" value="AMP-binding_C"/>
    <property type="match status" value="1"/>
</dbReference>
<dbReference type="InterPro" id="IPR020845">
    <property type="entry name" value="AMP-binding_CS"/>
</dbReference>
<dbReference type="InterPro" id="IPR025110">
    <property type="entry name" value="AMP-bd_C"/>
</dbReference>
<feature type="domain" description="AMP-binding enzyme C-terminal" evidence="2">
    <location>
        <begin position="482"/>
        <end position="557"/>
    </location>
</feature>
<dbReference type="EC" id="6.2.1.3" evidence="3"/>
<dbReference type="SUPFAM" id="SSF56801">
    <property type="entry name" value="Acetyl-CoA synthetase-like"/>
    <property type="match status" value="1"/>
</dbReference>
<name>A0ABU9YHU6_9PROT</name>
<dbReference type="Proteomes" id="UP001413721">
    <property type="component" value="Unassembled WGS sequence"/>
</dbReference>
<dbReference type="InterPro" id="IPR050237">
    <property type="entry name" value="ATP-dep_AMP-bd_enzyme"/>
</dbReference>
<dbReference type="InterPro" id="IPR045851">
    <property type="entry name" value="AMP-bd_C_sf"/>
</dbReference>
<dbReference type="PANTHER" id="PTHR43767:SF1">
    <property type="entry name" value="NONRIBOSOMAL PEPTIDE SYNTHASE PES1 (EUROFUNG)-RELATED"/>
    <property type="match status" value="1"/>
</dbReference>
<dbReference type="InterPro" id="IPR000873">
    <property type="entry name" value="AMP-dep_synth/lig_dom"/>
</dbReference>
<dbReference type="Gene3D" id="3.30.300.30">
    <property type="match status" value="1"/>
</dbReference>
<evidence type="ECO:0000313" key="3">
    <source>
        <dbReference type="EMBL" id="MEN2988358.1"/>
    </source>
</evidence>
<dbReference type="InterPro" id="IPR042099">
    <property type="entry name" value="ANL_N_sf"/>
</dbReference>
<keyword evidence="4" id="KW-1185">Reference proteome</keyword>
<keyword evidence="3" id="KW-0436">Ligase</keyword>
<dbReference type="Pfam" id="PF00501">
    <property type="entry name" value="AMP-binding"/>
    <property type="match status" value="1"/>
</dbReference>
<organism evidence="3 4">
    <name type="scientific">Tistrella arctica</name>
    <dbReference type="NCBI Taxonomy" id="3133430"/>
    <lineage>
        <taxon>Bacteria</taxon>
        <taxon>Pseudomonadati</taxon>
        <taxon>Pseudomonadota</taxon>
        <taxon>Alphaproteobacteria</taxon>
        <taxon>Geminicoccales</taxon>
        <taxon>Geminicoccaceae</taxon>
        <taxon>Tistrella</taxon>
    </lineage>
</organism>
<reference evidence="3 4" key="1">
    <citation type="submission" date="2024-03" db="EMBL/GenBank/DDBJ databases">
        <title>High-quality draft genome sequencing of Tistrella sp. BH-R2-4.</title>
        <authorList>
            <person name="Dong C."/>
        </authorList>
    </citation>
    <scope>NUCLEOTIDE SEQUENCE [LARGE SCALE GENOMIC DNA]</scope>
    <source>
        <strain evidence="3 4">BH-R2-4</strain>
    </source>
</reference>
<accession>A0ABU9YHU6</accession>
<comment type="caution">
    <text evidence="3">The sequence shown here is derived from an EMBL/GenBank/DDBJ whole genome shotgun (WGS) entry which is preliminary data.</text>
</comment>
<gene>
    <name evidence="3" type="ORF">WG926_08600</name>
</gene>
<dbReference type="GO" id="GO:0004467">
    <property type="term" value="F:long-chain fatty acid-CoA ligase activity"/>
    <property type="evidence" value="ECO:0007669"/>
    <property type="project" value="UniProtKB-EC"/>
</dbReference>